<dbReference type="GO" id="GO:0005524">
    <property type="term" value="F:ATP binding"/>
    <property type="evidence" value="ECO:0007669"/>
    <property type="project" value="UniProtKB-KW"/>
</dbReference>
<protein>
    <submittedName>
        <fullName evidence="5">Primosomal protein N' (Replication factor Y)</fullName>
        <ecNumber evidence="5">3.6.4.-</ecNumber>
    </submittedName>
</protein>
<dbReference type="GO" id="GO:0043138">
    <property type="term" value="F:3'-5' DNA helicase activity"/>
    <property type="evidence" value="ECO:0007669"/>
    <property type="project" value="TreeGrafter"/>
</dbReference>
<evidence type="ECO:0000256" key="3">
    <source>
        <dbReference type="ARBA" id="ARBA00023125"/>
    </source>
</evidence>
<dbReference type="Pfam" id="PF17764">
    <property type="entry name" value="PriA_3primeBD"/>
    <property type="match status" value="1"/>
</dbReference>
<dbReference type="Gene3D" id="3.40.50.300">
    <property type="entry name" value="P-loop containing nucleotide triphosphate hydrolases"/>
    <property type="match status" value="1"/>
</dbReference>
<name>A0A839QUI2_9MICO</name>
<dbReference type="GO" id="GO:0016787">
    <property type="term" value="F:hydrolase activity"/>
    <property type="evidence" value="ECO:0007669"/>
    <property type="project" value="UniProtKB-KW"/>
</dbReference>
<feature type="domain" description="Primosomal protein N' 3' DNA-binding" evidence="4">
    <location>
        <begin position="5"/>
        <end position="95"/>
    </location>
</feature>
<evidence type="ECO:0000256" key="1">
    <source>
        <dbReference type="ARBA" id="ARBA00022741"/>
    </source>
</evidence>
<evidence type="ECO:0000259" key="4">
    <source>
        <dbReference type="Pfam" id="PF17764"/>
    </source>
</evidence>
<evidence type="ECO:0000313" key="6">
    <source>
        <dbReference type="Proteomes" id="UP000568050"/>
    </source>
</evidence>
<dbReference type="SUPFAM" id="SSF52540">
    <property type="entry name" value="P-loop containing nucleoside triphosphate hydrolases"/>
    <property type="match status" value="1"/>
</dbReference>
<dbReference type="RefSeq" id="WP_246370646.1">
    <property type="nucleotide sequence ID" value="NZ_CBCSFZ010000032.1"/>
</dbReference>
<sequence>MGALPHLDRAFEYAIPADMDELAPGQRVRVAFAGRDSEALVRERVAAPDTDRPLAPIRKLVSTDRVISEDTFRVCAMVAERTAGSLTDVLRLAVPARHARAEKRAHADREEFLARRAESADADDAAEPVGFLTARYRGLAAFYSHAREGGSPRAAITLDPAESWLDAAVEAVHSLDDDQGALILAPDARDAARVSAALQGDGISCAQLTSSEGPEKRYRTFLRILSGEHRVVVGTRSAAFAPVANLGLILMWDEADDLFEEPRAPYPHARTVVLARSHIERVPVLFLTPSRSVQLTQWARDGVLVELEPAPAPHALTHPRIELMDEHLREREGASGYSRLPQRAYRLIREGLTRGPVLVQVPRSGYVPALVCTFCGTRATCTACHAALVVRGRGLALVCPVCGLTHGAFRCAECDRTQVRPVVSGSARTADDLKRAFGDVEFHVSGGAGGIVPDEDVDGPCVVVATPGAEPLPAGGYAACAVLDADGTLARAAFDADVEAVRRWSHAIAATRPFSDGGQVLVVGTAHAPAIRSLVVPRGRAFIDTVLEQRAELLFPPLSKVVEARGDKAAVAGFLDVLELPGMAGVLGPLDDVWDGEKPVTRAVLRIAAPGAQQLVEAVRAALMVRSAKKLPGQLRVQVDPPHIF</sequence>
<dbReference type="InterPro" id="IPR041222">
    <property type="entry name" value="PriA_3primeBD"/>
</dbReference>
<dbReference type="PANTHER" id="PTHR30580">
    <property type="entry name" value="PRIMOSOMAL PROTEIN N"/>
    <property type="match status" value="1"/>
</dbReference>
<reference evidence="5 6" key="1">
    <citation type="submission" date="2020-08" db="EMBL/GenBank/DDBJ databases">
        <title>Sequencing the genomes of 1000 actinobacteria strains.</title>
        <authorList>
            <person name="Klenk H.-P."/>
        </authorList>
    </citation>
    <scope>NUCLEOTIDE SEQUENCE [LARGE SCALE GENOMIC DNA]</scope>
    <source>
        <strain evidence="5 6">DSM 23040</strain>
    </source>
</reference>
<proteinExistence type="predicted"/>
<evidence type="ECO:0000256" key="2">
    <source>
        <dbReference type="ARBA" id="ARBA00022840"/>
    </source>
</evidence>
<comment type="caution">
    <text evidence="5">The sequence shown here is derived from an EMBL/GenBank/DDBJ whole genome shotgun (WGS) entry which is preliminary data.</text>
</comment>
<dbReference type="PANTHER" id="PTHR30580:SF0">
    <property type="entry name" value="PRIMOSOMAL PROTEIN N"/>
    <property type="match status" value="1"/>
</dbReference>
<dbReference type="InterPro" id="IPR042115">
    <property type="entry name" value="PriA_3primeBD_sf"/>
</dbReference>
<dbReference type="GO" id="GO:0006302">
    <property type="term" value="P:double-strand break repair"/>
    <property type="evidence" value="ECO:0007669"/>
    <property type="project" value="TreeGrafter"/>
</dbReference>
<keyword evidence="1" id="KW-0547">Nucleotide-binding</keyword>
<dbReference type="Gene3D" id="3.40.1440.60">
    <property type="entry name" value="PriA, 3(prime) DNA-binding domain"/>
    <property type="match status" value="1"/>
</dbReference>
<dbReference type="Proteomes" id="UP000568050">
    <property type="component" value="Unassembled WGS sequence"/>
</dbReference>
<dbReference type="GO" id="GO:0006310">
    <property type="term" value="P:DNA recombination"/>
    <property type="evidence" value="ECO:0007669"/>
    <property type="project" value="TreeGrafter"/>
</dbReference>
<keyword evidence="3" id="KW-0238">DNA-binding</keyword>
<organism evidence="5 6">
    <name type="scientific">Helcobacillus massiliensis</name>
    <dbReference type="NCBI Taxonomy" id="521392"/>
    <lineage>
        <taxon>Bacteria</taxon>
        <taxon>Bacillati</taxon>
        <taxon>Actinomycetota</taxon>
        <taxon>Actinomycetes</taxon>
        <taxon>Micrococcales</taxon>
        <taxon>Dermabacteraceae</taxon>
        <taxon>Helcobacillus</taxon>
    </lineage>
</organism>
<evidence type="ECO:0000313" key="5">
    <source>
        <dbReference type="EMBL" id="MBB3022440.1"/>
    </source>
</evidence>
<dbReference type="GO" id="GO:0006270">
    <property type="term" value="P:DNA replication initiation"/>
    <property type="evidence" value="ECO:0007669"/>
    <property type="project" value="TreeGrafter"/>
</dbReference>
<accession>A0A839QUI2</accession>
<dbReference type="EMBL" id="JACHWP010000001">
    <property type="protein sequence ID" value="MBB3022440.1"/>
    <property type="molecule type" value="Genomic_DNA"/>
</dbReference>
<keyword evidence="2" id="KW-0067">ATP-binding</keyword>
<dbReference type="InterPro" id="IPR027417">
    <property type="entry name" value="P-loop_NTPase"/>
</dbReference>
<dbReference type="GO" id="GO:0003677">
    <property type="term" value="F:DNA binding"/>
    <property type="evidence" value="ECO:0007669"/>
    <property type="project" value="UniProtKB-KW"/>
</dbReference>
<gene>
    <name evidence="5" type="ORF">FHX50_000688</name>
</gene>
<dbReference type="EC" id="3.6.4.-" evidence="5"/>
<keyword evidence="6" id="KW-1185">Reference proteome</keyword>
<keyword evidence="5" id="KW-0378">Hydrolase</keyword>
<dbReference type="AlphaFoldDB" id="A0A839QUI2"/>